<dbReference type="InterPro" id="IPR000064">
    <property type="entry name" value="NLP_P60_dom"/>
</dbReference>
<keyword evidence="4" id="KW-0788">Thiol protease</keyword>
<dbReference type="Gene3D" id="2.30.30.40">
    <property type="entry name" value="SH3 Domains"/>
    <property type="match status" value="1"/>
</dbReference>
<accession>A0ABT8R5G5</accession>
<keyword evidence="3" id="KW-0378">Hydrolase</keyword>
<evidence type="ECO:0000256" key="2">
    <source>
        <dbReference type="ARBA" id="ARBA00022670"/>
    </source>
</evidence>
<comment type="caution">
    <text evidence="7">The sequence shown here is derived from an EMBL/GenBank/DDBJ whole genome shotgun (WGS) entry which is preliminary data.</text>
</comment>
<dbReference type="SUPFAM" id="SSF54001">
    <property type="entry name" value="Cysteine proteinases"/>
    <property type="match status" value="1"/>
</dbReference>
<evidence type="ECO:0000313" key="8">
    <source>
        <dbReference type="Proteomes" id="UP001168528"/>
    </source>
</evidence>
<dbReference type="Pfam" id="PF00877">
    <property type="entry name" value="NLPC_P60"/>
    <property type="match status" value="1"/>
</dbReference>
<evidence type="ECO:0000256" key="3">
    <source>
        <dbReference type="ARBA" id="ARBA00022801"/>
    </source>
</evidence>
<dbReference type="PANTHER" id="PTHR47053:SF1">
    <property type="entry name" value="MUREIN DD-ENDOPEPTIDASE MEPH-RELATED"/>
    <property type="match status" value="1"/>
</dbReference>
<dbReference type="InterPro" id="IPR041382">
    <property type="entry name" value="SH3_16"/>
</dbReference>
<evidence type="ECO:0000259" key="5">
    <source>
        <dbReference type="PROSITE" id="PS51781"/>
    </source>
</evidence>
<evidence type="ECO:0000256" key="4">
    <source>
        <dbReference type="ARBA" id="ARBA00022807"/>
    </source>
</evidence>
<keyword evidence="8" id="KW-1185">Reference proteome</keyword>
<dbReference type="InterPro" id="IPR051202">
    <property type="entry name" value="Peptidase_C40"/>
</dbReference>
<feature type="domain" description="SH3b" evidence="5">
    <location>
        <begin position="1"/>
        <end position="67"/>
    </location>
</feature>
<dbReference type="Pfam" id="PF18348">
    <property type="entry name" value="SH3_16"/>
    <property type="match status" value="1"/>
</dbReference>
<evidence type="ECO:0000313" key="7">
    <source>
        <dbReference type="EMBL" id="MDO1447322.1"/>
    </source>
</evidence>
<dbReference type="InterPro" id="IPR003646">
    <property type="entry name" value="SH3-like_bac-type"/>
</dbReference>
<keyword evidence="2" id="KW-0645">Protease</keyword>
<dbReference type="PROSITE" id="PS51781">
    <property type="entry name" value="SH3B"/>
    <property type="match status" value="1"/>
</dbReference>
<evidence type="ECO:0000256" key="1">
    <source>
        <dbReference type="ARBA" id="ARBA00007074"/>
    </source>
</evidence>
<feature type="domain" description="NlpC/P60" evidence="6">
    <location>
        <begin position="129"/>
        <end position="257"/>
    </location>
</feature>
<organism evidence="7 8">
    <name type="scientific">Rhodocytophaga aerolata</name>
    <dbReference type="NCBI Taxonomy" id="455078"/>
    <lineage>
        <taxon>Bacteria</taxon>
        <taxon>Pseudomonadati</taxon>
        <taxon>Bacteroidota</taxon>
        <taxon>Cytophagia</taxon>
        <taxon>Cytophagales</taxon>
        <taxon>Rhodocytophagaceae</taxon>
        <taxon>Rhodocytophaga</taxon>
    </lineage>
</organism>
<reference evidence="7" key="1">
    <citation type="submission" date="2023-07" db="EMBL/GenBank/DDBJ databases">
        <title>The genome sequence of Rhodocytophaga aerolata KACC 12507.</title>
        <authorList>
            <person name="Zhang X."/>
        </authorList>
    </citation>
    <scope>NUCLEOTIDE SEQUENCE</scope>
    <source>
        <strain evidence="7">KACC 12507</strain>
    </source>
</reference>
<dbReference type="EMBL" id="JAUKPO010000006">
    <property type="protein sequence ID" value="MDO1447322.1"/>
    <property type="molecule type" value="Genomic_DNA"/>
</dbReference>
<comment type="similarity">
    <text evidence="1">Belongs to the peptidase C40 family.</text>
</comment>
<dbReference type="Proteomes" id="UP001168528">
    <property type="component" value="Unassembled WGS sequence"/>
</dbReference>
<dbReference type="PANTHER" id="PTHR47053">
    <property type="entry name" value="MUREIN DD-ENDOPEPTIDASE MEPH-RELATED"/>
    <property type="match status" value="1"/>
</dbReference>
<dbReference type="InterPro" id="IPR038765">
    <property type="entry name" value="Papain-like_cys_pep_sf"/>
</dbReference>
<dbReference type="RefSeq" id="WP_302038122.1">
    <property type="nucleotide sequence ID" value="NZ_JAUKPO010000006.1"/>
</dbReference>
<name>A0ABT8R5G5_9BACT</name>
<dbReference type="PROSITE" id="PS51935">
    <property type="entry name" value="NLPC_P60"/>
    <property type="match status" value="1"/>
</dbReference>
<sequence>MSKGICALSVIPVRTEPSDRSEQCTQLLFGEVYKVLAQTEDKKWLQIQLSFDSYTGWISTIQHFAVSDSYYEAYLQQQHPICTDYGNYVVQQPYKYMLLPGSVLPFYTKNKCTIGNKEHNLEGTNIRMPDAAINLIDIAALYLKSPYMWGGKTPFGIDCSGFTQQVFRMGGVALPRDAWQQATCGTPIDHLENTMPGDLVFFDNDKGKVIHVGILVEQNKIIHASGEVRIDYLDTQGIWNQDRKLYTHKLRNIQRMTRNQ</sequence>
<dbReference type="Gene3D" id="3.90.1720.10">
    <property type="entry name" value="endopeptidase domain like (from Nostoc punctiforme)"/>
    <property type="match status" value="1"/>
</dbReference>
<proteinExistence type="inferred from homology"/>
<protein>
    <submittedName>
        <fullName evidence="7">C40 family peptidase</fullName>
    </submittedName>
</protein>
<evidence type="ECO:0000259" key="6">
    <source>
        <dbReference type="PROSITE" id="PS51935"/>
    </source>
</evidence>
<gene>
    <name evidence="7" type="ORF">Q0590_13725</name>
</gene>